<keyword evidence="7 9" id="KW-0472">Membrane</keyword>
<name>A0A0L0M3K8_9BURK</name>
<dbReference type="PANTHER" id="PTHR42929">
    <property type="entry name" value="INNER MEMBRANE ABC TRANSPORTER PERMEASE PROTEIN YDCU-RELATED-RELATED"/>
    <property type="match status" value="1"/>
</dbReference>
<feature type="region of interest" description="Disordered" evidence="8">
    <location>
        <begin position="1"/>
        <end position="30"/>
    </location>
</feature>
<dbReference type="GO" id="GO:0005886">
    <property type="term" value="C:plasma membrane"/>
    <property type="evidence" value="ECO:0007669"/>
    <property type="project" value="UniProtKB-SubCell"/>
</dbReference>
<feature type="transmembrane region" description="Helical" evidence="9">
    <location>
        <begin position="92"/>
        <end position="114"/>
    </location>
</feature>
<proteinExistence type="inferred from homology"/>
<evidence type="ECO:0000313" key="12">
    <source>
        <dbReference type="Proteomes" id="UP000036959"/>
    </source>
</evidence>
<comment type="subcellular location">
    <subcellularLocation>
        <location evidence="1">Cell membrane</location>
        <topology evidence="1">Multi-pass membrane protein</topology>
    </subcellularLocation>
</comment>
<keyword evidence="12" id="KW-1185">Reference proteome</keyword>
<dbReference type="SUPFAM" id="SSF161098">
    <property type="entry name" value="MetI-like"/>
    <property type="match status" value="1"/>
</dbReference>
<dbReference type="InterPro" id="IPR000515">
    <property type="entry name" value="MetI-like"/>
</dbReference>
<dbReference type="Proteomes" id="UP000036959">
    <property type="component" value="Unassembled WGS sequence"/>
</dbReference>
<protein>
    <submittedName>
        <fullName evidence="11">Spermidine Putrescine ABC transporter permease component PotB</fullName>
    </submittedName>
</protein>
<evidence type="ECO:0000256" key="5">
    <source>
        <dbReference type="ARBA" id="ARBA00022692"/>
    </source>
</evidence>
<keyword evidence="6 9" id="KW-1133">Transmembrane helix</keyword>
<dbReference type="CDD" id="cd06261">
    <property type="entry name" value="TM_PBP2"/>
    <property type="match status" value="1"/>
</dbReference>
<keyword evidence="3" id="KW-0813">Transport</keyword>
<evidence type="ECO:0000256" key="1">
    <source>
        <dbReference type="ARBA" id="ARBA00004651"/>
    </source>
</evidence>
<evidence type="ECO:0000313" key="11">
    <source>
        <dbReference type="EMBL" id="KND56968.1"/>
    </source>
</evidence>
<feature type="domain" description="ABC transmembrane type-1" evidence="10">
    <location>
        <begin position="90"/>
        <end position="248"/>
    </location>
</feature>
<feature type="region of interest" description="Disordered" evidence="8">
    <location>
        <begin position="229"/>
        <end position="248"/>
    </location>
</feature>
<accession>A0A0L0M3K8</accession>
<keyword evidence="5 9" id="KW-0812">Transmembrane</keyword>
<dbReference type="PATRIC" id="fig|242163.4.peg.4004"/>
<feature type="transmembrane region" description="Helical" evidence="9">
    <location>
        <begin position="126"/>
        <end position="151"/>
    </location>
</feature>
<dbReference type="PANTHER" id="PTHR42929:SF1">
    <property type="entry name" value="INNER MEMBRANE ABC TRANSPORTER PERMEASE PROTEIN YDCU-RELATED"/>
    <property type="match status" value="1"/>
</dbReference>
<sequence>MMTNAEPVESSGRAGRTLDAAQPPRRRATRGKRRFSMRTFLCVAPITVYLFVFLIVPVAQLFGMSFMQGGEFSFANYACIASAPVYAQVLAITFKIAAFTTLFAVVGGYPLAYLVTIVSPKARNSLLFWITLPFWTSFLVRSFAWIVLFGRHGLLNQLFASLGLIDAPAKLLYTFGAVLIGMVHALMPLAILTIMSVMSNIDRKLLPAASTMGSTPLRAFLTVYLPLSSPQPRSSCSSRHWASSSRPR</sequence>
<dbReference type="EMBL" id="LFJJ01000293">
    <property type="protein sequence ID" value="KND56968.1"/>
    <property type="molecule type" value="Genomic_DNA"/>
</dbReference>
<keyword evidence="4" id="KW-1003">Cell membrane</keyword>
<feature type="transmembrane region" description="Helical" evidence="9">
    <location>
        <begin position="35"/>
        <end position="59"/>
    </location>
</feature>
<evidence type="ECO:0000256" key="8">
    <source>
        <dbReference type="SAM" id="MobiDB-lite"/>
    </source>
</evidence>
<dbReference type="GO" id="GO:0055085">
    <property type="term" value="P:transmembrane transport"/>
    <property type="evidence" value="ECO:0007669"/>
    <property type="project" value="InterPro"/>
</dbReference>
<evidence type="ECO:0000256" key="3">
    <source>
        <dbReference type="ARBA" id="ARBA00022448"/>
    </source>
</evidence>
<gene>
    <name evidence="11" type="ORF">BVER_05720c</name>
</gene>
<evidence type="ECO:0000259" key="10">
    <source>
        <dbReference type="PROSITE" id="PS50928"/>
    </source>
</evidence>
<comment type="similarity">
    <text evidence="2">Belongs to the binding-protein-dependent transport system permease family. CysTW subfamily.</text>
</comment>
<evidence type="ECO:0000256" key="2">
    <source>
        <dbReference type="ARBA" id="ARBA00007069"/>
    </source>
</evidence>
<evidence type="ECO:0000256" key="4">
    <source>
        <dbReference type="ARBA" id="ARBA00022475"/>
    </source>
</evidence>
<reference evidence="12" key="1">
    <citation type="submission" date="2015-06" db="EMBL/GenBank/DDBJ databases">
        <title>Comparative genomics of Burkholderia leaf nodule symbionts.</title>
        <authorList>
            <person name="Carlier A."/>
            <person name="Eberl L."/>
            <person name="Pinto-Carbo M."/>
        </authorList>
    </citation>
    <scope>NUCLEOTIDE SEQUENCE [LARGE SCALE GENOMIC DNA]</scope>
    <source>
        <strain evidence="12">UZHbot4</strain>
    </source>
</reference>
<dbReference type="InterPro" id="IPR035906">
    <property type="entry name" value="MetI-like_sf"/>
</dbReference>
<dbReference type="RefSeq" id="WP_232316887.1">
    <property type="nucleotide sequence ID" value="NZ_LFJJ01000293.1"/>
</dbReference>
<evidence type="ECO:0000256" key="7">
    <source>
        <dbReference type="ARBA" id="ARBA00023136"/>
    </source>
</evidence>
<evidence type="ECO:0000256" key="6">
    <source>
        <dbReference type="ARBA" id="ARBA00022989"/>
    </source>
</evidence>
<dbReference type="AlphaFoldDB" id="A0A0L0M3K8"/>
<dbReference type="PROSITE" id="PS50928">
    <property type="entry name" value="ABC_TM1"/>
    <property type="match status" value="1"/>
</dbReference>
<dbReference type="Gene3D" id="1.10.3720.10">
    <property type="entry name" value="MetI-like"/>
    <property type="match status" value="1"/>
</dbReference>
<comment type="caution">
    <text evidence="11">The sequence shown here is derived from an EMBL/GenBank/DDBJ whole genome shotgun (WGS) entry which is preliminary data.</text>
</comment>
<evidence type="ECO:0000256" key="9">
    <source>
        <dbReference type="SAM" id="Phobius"/>
    </source>
</evidence>
<feature type="transmembrane region" description="Helical" evidence="9">
    <location>
        <begin position="171"/>
        <end position="195"/>
    </location>
</feature>
<organism evidence="11 12">
    <name type="scientific">Candidatus Burkholderia verschuerenii</name>
    <dbReference type="NCBI Taxonomy" id="242163"/>
    <lineage>
        <taxon>Bacteria</taxon>
        <taxon>Pseudomonadati</taxon>
        <taxon>Pseudomonadota</taxon>
        <taxon>Betaproteobacteria</taxon>
        <taxon>Burkholderiales</taxon>
        <taxon>Burkholderiaceae</taxon>
        <taxon>Burkholderia</taxon>
    </lineage>
</organism>